<dbReference type="InterPro" id="IPR000182">
    <property type="entry name" value="GNAT_dom"/>
</dbReference>
<dbReference type="Pfam" id="PF13508">
    <property type="entry name" value="Acetyltransf_7"/>
    <property type="match status" value="1"/>
</dbReference>
<sequence>MKITEKSELSESDKIQLIQLWNSEYPEKLIIKDLAHFENYLRTLEDQSHILVFDEDQYVKAWYFDFIRDGERWFAIIVDSQCQGRGLGSDLLNRAKERQNILNGWVIDNDSEIKKNGHPYFSPIDFYLKNDFKKLPGIRLELDKISAVKIRWVKFD</sequence>
<dbReference type="PROSITE" id="PS51186">
    <property type="entry name" value="GNAT"/>
    <property type="match status" value="1"/>
</dbReference>
<reference evidence="2 3" key="1">
    <citation type="submission" date="2022-11" db="EMBL/GenBank/DDBJ databases">
        <title>The characterization of three novel Bacteroidetes species and genomic analysis of their roles in tidal elemental geochemical cycles.</title>
        <authorList>
            <person name="Ma K."/>
        </authorList>
    </citation>
    <scope>NUCLEOTIDE SEQUENCE [LARGE SCALE GENOMIC DNA]</scope>
    <source>
        <strain evidence="2 3">M17</strain>
    </source>
</reference>
<dbReference type="EMBL" id="JAPFQN010000003">
    <property type="protein sequence ID" value="MCX2743253.1"/>
    <property type="molecule type" value="Genomic_DNA"/>
</dbReference>
<evidence type="ECO:0000313" key="3">
    <source>
        <dbReference type="Proteomes" id="UP001209885"/>
    </source>
</evidence>
<dbReference type="SUPFAM" id="SSF55729">
    <property type="entry name" value="Acyl-CoA N-acyltransferases (Nat)"/>
    <property type="match status" value="1"/>
</dbReference>
<protein>
    <submittedName>
        <fullName evidence="2">GNAT family N-acetyltransferase</fullName>
    </submittedName>
</protein>
<evidence type="ECO:0000259" key="1">
    <source>
        <dbReference type="PROSITE" id="PS51186"/>
    </source>
</evidence>
<gene>
    <name evidence="2" type="ORF">OO013_05215</name>
</gene>
<comment type="caution">
    <text evidence="2">The sequence shown here is derived from an EMBL/GenBank/DDBJ whole genome shotgun (WGS) entry which is preliminary data.</text>
</comment>
<dbReference type="InterPro" id="IPR016181">
    <property type="entry name" value="Acyl_CoA_acyltransferase"/>
</dbReference>
<evidence type="ECO:0000313" key="2">
    <source>
        <dbReference type="EMBL" id="MCX2743253.1"/>
    </source>
</evidence>
<feature type="domain" description="N-acetyltransferase" evidence="1">
    <location>
        <begin position="4"/>
        <end position="156"/>
    </location>
</feature>
<dbReference type="RefSeq" id="WP_266055628.1">
    <property type="nucleotide sequence ID" value="NZ_JAPFQN010000003.1"/>
</dbReference>
<keyword evidence="3" id="KW-1185">Reference proteome</keyword>
<name>A0ABT3RNY6_9BACT</name>
<proteinExistence type="predicted"/>
<dbReference type="Proteomes" id="UP001209885">
    <property type="component" value="Unassembled WGS sequence"/>
</dbReference>
<accession>A0ABT3RNY6</accession>
<organism evidence="2 3">
    <name type="scientific">Mangrovivirga halotolerans</name>
    <dbReference type="NCBI Taxonomy" id="2993936"/>
    <lineage>
        <taxon>Bacteria</taxon>
        <taxon>Pseudomonadati</taxon>
        <taxon>Bacteroidota</taxon>
        <taxon>Cytophagia</taxon>
        <taxon>Cytophagales</taxon>
        <taxon>Mangrovivirgaceae</taxon>
        <taxon>Mangrovivirga</taxon>
    </lineage>
</organism>
<dbReference type="Gene3D" id="3.40.630.30">
    <property type="match status" value="1"/>
</dbReference>